<feature type="transmembrane region" description="Helical" evidence="6">
    <location>
        <begin position="249"/>
        <end position="268"/>
    </location>
</feature>
<dbReference type="InterPro" id="IPR005467">
    <property type="entry name" value="His_kinase_dom"/>
</dbReference>
<dbReference type="PANTHER" id="PTHR24421">
    <property type="entry name" value="NITRATE/NITRITE SENSOR PROTEIN NARX-RELATED"/>
    <property type="match status" value="1"/>
</dbReference>
<accession>A0ABW5M4N6</accession>
<comment type="catalytic activity">
    <reaction evidence="1">
        <text>ATP + protein L-histidine = ADP + protein N-phospho-L-histidine.</text>
        <dbReference type="EC" id="2.7.13.3"/>
    </reaction>
</comment>
<dbReference type="Gene3D" id="2.60.40.2380">
    <property type="match status" value="1"/>
</dbReference>
<proteinExistence type="predicted"/>
<gene>
    <name evidence="8" type="ORF">ACFSUS_15170</name>
</gene>
<dbReference type="SMART" id="SM00387">
    <property type="entry name" value="HATPase_c"/>
    <property type="match status" value="1"/>
</dbReference>
<evidence type="ECO:0000256" key="3">
    <source>
        <dbReference type="ARBA" id="ARBA00022679"/>
    </source>
</evidence>
<dbReference type="Proteomes" id="UP001597469">
    <property type="component" value="Unassembled WGS sequence"/>
</dbReference>
<name>A0ABW5M4N6_9BACT</name>
<feature type="transmembrane region" description="Helical" evidence="6">
    <location>
        <begin position="280"/>
        <end position="301"/>
    </location>
</feature>
<dbReference type="PROSITE" id="PS50109">
    <property type="entry name" value="HIS_KIN"/>
    <property type="match status" value="1"/>
</dbReference>
<dbReference type="Pfam" id="PF07695">
    <property type="entry name" value="7TMR-DISM_7TM"/>
    <property type="match status" value="1"/>
</dbReference>
<dbReference type="EC" id="2.7.13.3" evidence="2"/>
<sequence length="623" mass="70861">MRLSGWFTGLWLGVLHALSAQPVLRIDPSFKESFLVGYMTRLDSSRALSATGLRLQFSHFRPVTESVVNYGSDPRHHYLRFTLYNSGPEPRRLILNLQQLFFEQANLFLYDPSGQSLVKEQYSSWRIPVARRPLPYRLHNFLIELPPRQTVTAVLHTRVSPRQRTSKALVGLYDEQAFLIYDANELLVQGLLYGSILLVFCFGLTFLITARQAIYGFYCLYTGSQLGYILNINGIFGQLSDQTGWLSDPVFGGVMALFSSAFHISFYLRFMHFEDFAPAWLWKLMNGLIIGTLLVASYMVLQPEQPLPFLLATSIVILYVCLLVGCLGWSIYHRRSEVRVIGLALTPMLLLWIYYLLSGRVLPVYRFLFVFAFYPVLVFEMITLGVSLVYRFNSDRQRIMAKLAEATQENTRQVMLAQEEERQQIAANLHDDLGGTLATLQREIAIQNERFGNQLLTALSMAQQATVDLRLIAHHLMPTIFSQKGLQIALQEAVELADRQSTARVLFVCSGAPRRLNPELEINAYRIVRELLTNALKHAQATRIVVQLIFYHEFLYTSVEDDGPGFSSLPHYTDARGIGLKNVRLRATYLQATLNIETNPSGTLITLEIPYDTSYSTHSHSVS</sequence>
<dbReference type="InterPro" id="IPR011622">
    <property type="entry name" value="7TMR_DISM_rcpt_extracell_dom2"/>
</dbReference>
<evidence type="ECO:0000313" key="8">
    <source>
        <dbReference type="EMBL" id="MFD2571983.1"/>
    </source>
</evidence>
<evidence type="ECO:0000256" key="5">
    <source>
        <dbReference type="ARBA" id="ARBA00023012"/>
    </source>
</evidence>
<dbReference type="InterPro" id="IPR003594">
    <property type="entry name" value="HATPase_dom"/>
</dbReference>
<protein>
    <recommendedName>
        <fullName evidence="2">histidine kinase</fullName>
        <ecNumber evidence="2">2.7.13.3</ecNumber>
    </recommendedName>
</protein>
<feature type="transmembrane region" description="Helical" evidence="6">
    <location>
        <begin position="307"/>
        <end position="331"/>
    </location>
</feature>
<evidence type="ECO:0000313" key="9">
    <source>
        <dbReference type="Proteomes" id="UP001597469"/>
    </source>
</evidence>
<evidence type="ECO:0000256" key="6">
    <source>
        <dbReference type="SAM" id="Phobius"/>
    </source>
</evidence>
<dbReference type="InterPro" id="IPR050482">
    <property type="entry name" value="Sensor_HK_TwoCompSys"/>
</dbReference>
<keyword evidence="6" id="KW-0472">Membrane</keyword>
<keyword evidence="3" id="KW-0808">Transferase</keyword>
<dbReference type="PANTHER" id="PTHR24421:SF10">
    <property type="entry name" value="NITRATE_NITRITE SENSOR PROTEIN NARQ"/>
    <property type="match status" value="1"/>
</dbReference>
<feature type="transmembrane region" description="Helical" evidence="6">
    <location>
        <begin position="367"/>
        <end position="390"/>
    </location>
</feature>
<evidence type="ECO:0000259" key="7">
    <source>
        <dbReference type="PROSITE" id="PS50109"/>
    </source>
</evidence>
<organism evidence="8 9">
    <name type="scientific">Spirosoma soli</name>
    <dbReference type="NCBI Taxonomy" id="1770529"/>
    <lineage>
        <taxon>Bacteria</taxon>
        <taxon>Pseudomonadati</taxon>
        <taxon>Bacteroidota</taxon>
        <taxon>Cytophagia</taxon>
        <taxon>Cytophagales</taxon>
        <taxon>Cytophagaceae</taxon>
        <taxon>Spirosoma</taxon>
    </lineage>
</organism>
<dbReference type="Pfam" id="PF02518">
    <property type="entry name" value="HATPase_c"/>
    <property type="match status" value="1"/>
</dbReference>
<feature type="domain" description="Histidine kinase" evidence="7">
    <location>
        <begin position="526"/>
        <end position="613"/>
    </location>
</feature>
<evidence type="ECO:0000256" key="4">
    <source>
        <dbReference type="ARBA" id="ARBA00022777"/>
    </source>
</evidence>
<keyword evidence="9" id="KW-1185">Reference proteome</keyword>
<dbReference type="InterPro" id="IPR011623">
    <property type="entry name" value="7TMR_DISM_rcpt_extracell_dom1"/>
</dbReference>
<comment type="caution">
    <text evidence="8">The sequence shown here is derived from an EMBL/GenBank/DDBJ whole genome shotgun (WGS) entry which is preliminary data.</text>
</comment>
<keyword evidence="6" id="KW-1133">Transmembrane helix</keyword>
<feature type="transmembrane region" description="Helical" evidence="6">
    <location>
        <begin position="338"/>
        <end position="355"/>
    </location>
</feature>
<dbReference type="InterPro" id="IPR036890">
    <property type="entry name" value="HATPase_C_sf"/>
</dbReference>
<reference evidence="9" key="1">
    <citation type="journal article" date="2019" name="Int. J. Syst. Evol. Microbiol.">
        <title>The Global Catalogue of Microorganisms (GCM) 10K type strain sequencing project: providing services to taxonomists for standard genome sequencing and annotation.</title>
        <authorList>
            <consortium name="The Broad Institute Genomics Platform"/>
            <consortium name="The Broad Institute Genome Sequencing Center for Infectious Disease"/>
            <person name="Wu L."/>
            <person name="Ma J."/>
        </authorList>
    </citation>
    <scope>NUCLEOTIDE SEQUENCE [LARGE SCALE GENOMIC DNA]</scope>
    <source>
        <strain evidence="9">KCTC 42805</strain>
    </source>
</reference>
<keyword evidence="5" id="KW-0902">Two-component regulatory system</keyword>
<evidence type="ECO:0000256" key="1">
    <source>
        <dbReference type="ARBA" id="ARBA00000085"/>
    </source>
</evidence>
<feature type="transmembrane region" description="Helical" evidence="6">
    <location>
        <begin position="215"/>
        <end position="237"/>
    </location>
</feature>
<keyword evidence="4" id="KW-0418">Kinase</keyword>
<dbReference type="EMBL" id="JBHULN010000008">
    <property type="protein sequence ID" value="MFD2571983.1"/>
    <property type="molecule type" value="Genomic_DNA"/>
</dbReference>
<feature type="transmembrane region" description="Helical" evidence="6">
    <location>
        <begin position="186"/>
        <end position="208"/>
    </location>
</feature>
<dbReference type="CDD" id="cd16917">
    <property type="entry name" value="HATPase_UhpB-NarQ-NarX-like"/>
    <property type="match status" value="1"/>
</dbReference>
<evidence type="ECO:0000256" key="2">
    <source>
        <dbReference type="ARBA" id="ARBA00012438"/>
    </source>
</evidence>
<keyword evidence="6" id="KW-0812">Transmembrane</keyword>
<dbReference type="Gene3D" id="3.30.565.10">
    <property type="entry name" value="Histidine kinase-like ATPase, C-terminal domain"/>
    <property type="match status" value="1"/>
</dbReference>
<dbReference type="Pfam" id="PF07696">
    <property type="entry name" value="7TMR-DISMED2"/>
    <property type="match status" value="1"/>
</dbReference>
<dbReference type="RefSeq" id="WP_381523974.1">
    <property type="nucleotide sequence ID" value="NZ_JBHULN010000008.1"/>
</dbReference>
<dbReference type="SUPFAM" id="SSF55874">
    <property type="entry name" value="ATPase domain of HSP90 chaperone/DNA topoisomerase II/histidine kinase"/>
    <property type="match status" value="1"/>
</dbReference>